<feature type="region of interest" description="Disordered" evidence="1">
    <location>
        <begin position="1"/>
        <end position="28"/>
    </location>
</feature>
<organism evidence="2 3">
    <name type="scientific">Hydnum rufescens UP504</name>
    <dbReference type="NCBI Taxonomy" id="1448309"/>
    <lineage>
        <taxon>Eukaryota</taxon>
        <taxon>Fungi</taxon>
        <taxon>Dikarya</taxon>
        <taxon>Basidiomycota</taxon>
        <taxon>Agaricomycotina</taxon>
        <taxon>Agaricomycetes</taxon>
        <taxon>Cantharellales</taxon>
        <taxon>Hydnaceae</taxon>
        <taxon>Hydnum</taxon>
    </lineage>
</organism>
<proteinExistence type="predicted"/>
<comment type="caution">
    <text evidence="2">The sequence shown here is derived from an EMBL/GenBank/DDBJ whole genome shotgun (WGS) entry which is preliminary data.</text>
</comment>
<accession>A0A9P6DM82</accession>
<dbReference type="AlphaFoldDB" id="A0A9P6DM82"/>
<protein>
    <submittedName>
        <fullName evidence="2">Uncharacterized protein</fullName>
    </submittedName>
</protein>
<keyword evidence="3" id="KW-1185">Reference proteome</keyword>
<reference evidence="2" key="1">
    <citation type="journal article" date="2020" name="Nat. Commun.">
        <title>Large-scale genome sequencing of mycorrhizal fungi provides insights into the early evolution of symbiotic traits.</title>
        <authorList>
            <person name="Miyauchi S."/>
            <person name="Kiss E."/>
            <person name="Kuo A."/>
            <person name="Drula E."/>
            <person name="Kohler A."/>
            <person name="Sanchez-Garcia M."/>
            <person name="Morin E."/>
            <person name="Andreopoulos B."/>
            <person name="Barry K.W."/>
            <person name="Bonito G."/>
            <person name="Buee M."/>
            <person name="Carver A."/>
            <person name="Chen C."/>
            <person name="Cichocki N."/>
            <person name="Clum A."/>
            <person name="Culley D."/>
            <person name="Crous P.W."/>
            <person name="Fauchery L."/>
            <person name="Girlanda M."/>
            <person name="Hayes R.D."/>
            <person name="Keri Z."/>
            <person name="LaButti K."/>
            <person name="Lipzen A."/>
            <person name="Lombard V."/>
            <person name="Magnuson J."/>
            <person name="Maillard F."/>
            <person name="Murat C."/>
            <person name="Nolan M."/>
            <person name="Ohm R.A."/>
            <person name="Pangilinan J."/>
            <person name="Pereira M.F."/>
            <person name="Perotto S."/>
            <person name="Peter M."/>
            <person name="Pfister S."/>
            <person name="Riley R."/>
            <person name="Sitrit Y."/>
            <person name="Stielow J.B."/>
            <person name="Szollosi G."/>
            <person name="Zifcakova L."/>
            <person name="Stursova M."/>
            <person name="Spatafora J.W."/>
            <person name="Tedersoo L."/>
            <person name="Vaario L.M."/>
            <person name="Yamada A."/>
            <person name="Yan M."/>
            <person name="Wang P."/>
            <person name="Xu J."/>
            <person name="Bruns T."/>
            <person name="Baldrian P."/>
            <person name="Vilgalys R."/>
            <person name="Dunand C."/>
            <person name="Henrissat B."/>
            <person name="Grigoriev I.V."/>
            <person name="Hibbett D."/>
            <person name="Nagy L.G."/>
            <person name="Martin F.M."/>
        </authorList>
    </citation>
    <scope>NUCLEOTIDE SEQUENCE</scope>
    <source>
        <strain evidence="2">UP504</strain>
    </source>
</reference>
<evidence type="ECO:0000256" key="1">
    <source>
        <dbReference type="SAM" id="MobiDB-lite"/>
    </source>
</evidence>
<gene>
    <name evidence="2" type="ORF">BS47DRAFT_1351305</name>
</gene>
<dbReference type="Proteomes" id="UP000886523">
    <property type="component" value="Unassembled WGS sequence"/>
</dbReference>
<sequence>MGILGNGHQSGGIRDEPDTLCGLQSHERRNRMYDMSRRPLLSGDKVRVKDSSFNCARPIDQRYGDAKASAARPIEVQGRASGYDVSWWWSGGWVVGRSEAVIHVKHR</sequence>
<name>A0A9P6DM82_9AGAM</name>
<dbReference type="EMBL" id="MU129075">
    <property type="protein sequence ID" value="KAF9507681.1"/>
    <property type="molecule type" value="Genomic_DNA"/>
</dbReference>
<feature type="compositionally biased region" description="Gly residues" evidence="1">
    <location>
        <begin position="1"/>
        <end position="10"/>
    </location>
</feature>
<evidence type="ECO:0000313" key="2">
    <source>
        <dbReference type="EMBL" id="KAF9507681.1"/>
    </source>
</evidence>
<evidence type="ECO:0000313" key="3">
    <source>
        <dbReference type="Proteomes" id="UP000886523"/>
    </source>
</evidence>